<evidence type="ECO:0000259" key="3">
    <source>
        <dbReference type="Pfam" id="PF01557"/>
    </source>
</evidence>
<dbReference type="AlphaFoldDB" id="A0A2S7K184"/>
<keyword evidence="4" id="KW-0378">Hydrolase</keyword>
<dbReference type="GO" id="GO:0046872">
    <property type="term" value="F:metal ion binding"/>
    <property type="evidence" value="ECO:0007669"/>
    <property type="project" value="UniProtKB-KW"/>
</dbReference>
<evidence type="ECO:0000256" key="1">
    <source>
        <dbReference type="ARBA" id="ARBA00010211"/>
    </source>
</evidence>
<reference evidence="4 5" key="1">
    <citation type="submission" date="2017-12" db="EMBL/GenBank/DDBJ databases">
        <authorList>
            <person name="Hurst M.R.H."/>
        </authorList>
    </citation>
    <scope>NUCLEOTIDE SEQUENCE [LARGE SCALE GENOMIC DNA]</scope>
    <source>
        <strain evidence="4 5">SY-3-19</strain>
    </source>
</reference>
<dbReference type="InterPro" id="IPR011234">
    <property type="entry name" value="Fumarylacetoacetase-like_C"/>
</dbReference>
<comment type="similarity">
    <text evidence="1">Belongs to the FAH family.</text>
</comment>
<evidence type="ECO:0000313" key="4">
    <source>
        <dbReference type="EMBL" id="PQA86259.1"/>
    </source>
</evidence>
<evidence type="ECO:0000256" key="2">
    <source>
        <dbReference type="ARBA" id="ARBA00022723"/>
    </source>
</evidence>
<organism evidence="4 5">
    <name type="scientific">Hyphococcus luteus</name>
    <dbReference type="NCBI Taxonomy" id="2058213"/>
    <lineage>
        <taxon>Bacteria</taxon>
        <taxon>Pseudomonadati</taxon>
        <taxon>Pseudomonadota</taxon>
        <taxon>Alphaproteobacteria</taxon>
        <taxon>Parvularculales</taxon>
        <taxon>Parvularculaceae</taxon>
        <taxon>Hyphococcus</taxon>
    </lineage>
</organism>
<protein>
    <submittedName>
        <fullName evidence="4">Fumarylacetoacetate hydrolase</fullName>
    </submittedName>
</protein>
<comment type="caution">
    <text evidence="4">The sequence shown here is derived from an EMBL/GenBank/DDBJ whole genome shotgun (WGS) entry which is preliminary data.</text>
</comment>
<dbReference type="InterPro" id="IPR051121">
    <property type="entry name" value="FAH"/>
</dbReference>
<dbReference type="Pfam" id="PF01557">
    <property type="entry name" value="FAA_hydrolase"/>
    <property type="match status" value="1"/>
</dbReference>
<accession>A0A2S7K184</accession>
<keyword evidence="5" id="KW-1185">Reference proteome</keyword>
<dbReference type="PANTHER" id="PTHR42796:SF4">
    <property type="entry name" value="FUMARYLACETOACETATE HYDROLASE DOMAIN-CONTAINING PROTEIN 2A"/>
    <property type="match status" value="1"/>
</dbReference>
<proteinExistence type="inferred from homology"/>
<gene>
    <name evidence="4" type="ORF">CW354_18085</name>
</gene>
<keyword evidence="2" id="KW-0479">Metal-binding</keyword>
<evidence type="ECO:0000313" key="5">
    <source>
        <dbReference type="Proteomes" id="UP000239504"/>
    </source>
</evidence>
<feature type="domain" description="Fumarylacetoacetase-like C-terminal" evidence="3">
    <location>
        <begin position="103"/>
        <end position="278"/>
    </location>
</feature>
<dbReference type="Gene3D" id="3.90.850.10">
    <property type="entry name" value="Fumarylacetoacetase-like, C-terminal domain"/>
    <property type="match status" value="1"/>
</dbReference>
<dbReference type="GO" id="GO:0044281">
    <property type="term" value="P:small molecule metabolic process"/>
    <property type="evidence" value="ECO:0007669"/>
    <property type="project" value="UniProtKB-ARBA"/>
</dbReference>
<dbReference type="EMBL" id="PJCH01000015">
    <property type="protein sequence ID" value="PQA86259.1"/>
    <property type="molecule type" value="Genomic_DNA"/>
</dbReference>
<dbReference type="PANTHER" id="PTHR42796">
    <property type="entry name" value="FUMARYLACETOACETATE HYDROLASE DOMAIN-CONTAINING PROTEIN 2A-RELATED"/>
    <property type="match status" value="1"/>
</dbReference>
<dbReference type="InterPro" id="IPR036663">
    <property type="entry name" value="Fumarylacetoacetase_C_sf"/>
</dbReference>
<name>A0A2S7K184_9PROT</name>
<sequence length="315" mass="34837">MKYTEDRMKLALVEGQGLGIVRDDLVIDASVLVASYKAKTNQELVEAVIKDFGALQAPLEELEKSGTGRPLSEARLQAPVPRPGKIIAMGANYLEGTDGPPLPIWSFFKSPESILGPGGTVELPDVDARVFHHEPELVLVIGRECRNVTPQDALDYVFGYTVGIDVSGRFPVLQQSLFNKSHDTFAPIGPWIVTAEEIDDPQNLRIRLWVDDQPRHDFSTSDMGHRIRECIAYISAVTPLLPGDLVFTGTNHQGIGPIQDGETVTVEIEQVGRLVVKVKDPLKRRWPKRIDDEMPARIRRMIKEGTPPGGVSAHR</sequence>
<dbReference type="SUPFAM" id="SSF56529">
    <property type="entry name" value="FAH"/>
    <property type="match status" value="1"/>
</dbReference>
<dbReference type="GO" id="GO:0016787">
    <property type="term" value="F:hydrolase activity"/>
    <property type="evidence" value="ECO:0007669"/>
    <property type="project" value="UniProtKB-KW"/>
</dbReference>
<dbReference type="Proteomes" id="UP000239504">
    <property type="component" value="Unassembled WGS sequence"/>
</dbReference>